<proteinExistence type="predicted"/>
<evidence type="ECO:0000313" key="4">
    <source>
        <dbReference type="Proteomes" id="UP000045039"/>
    </source>
</evidence>
<evidence type="ECO:0000313" key="3">
    <source>
        <dbReference type="EMBL" id="RPM16218.1"/>
    </source>
</evidence>
<accession>A0A072ZNP8</accession>
<reference evidence="3 5" key="3">
    <citation type="submission" date="2017-08" db="EMBL/GenBank/DDBJ databases">
        <authorList>
            <person name="Feschi L."/>
            <person name="Jeukens J."/>
            <person name="Emond-Rheault J.-G."/>
            <person name="Kukavica-Ibrulj I."/>
            <person name="Boyle B."/>
            <person name="Levesque R.C."/>
        </authorList>
    </citation>
    <scope>NUCLEOTIDE SEQUENCE [LARGE SCALE GENOMIC DNA]</scope>
    <source>
        <strain evidence="3 5">PA-W36</strain>
    </source>
</reference>
<dbReference type="eggNOG" id="COG2927">
    <property type="taxonomic scope" value="Bacteria"/>
</dbReference>
<dbReference type="GO" id="GO:0003887">
    <property type="term" value="F:DNA-directed DNA polymerase activity"/>
    <property type="evidence" value="ECO:0007669"/>
    <property type="project" value="UniProtKB-EC"/>
</dbReference>
<dbReference type="AlphaFoldDB" id="A0A072ZNP8"/>
<dbReference type="FunFam" id="3.40.50.10110:FF:000002">
    <property type="entry name" value="DNA polymerase III, chi subunit"/>
    <property type="match status" value="1"/>
</dbReference>
<dbReference type="Proteomes" id="UP000045039">
    <property type="component" value="Unassembled WGS sequence"/>
</dbReference>
<dbReference type="EC" id="2.7.7.7" evidence="1"/>
<dbReference type="EMBL" id="CVVU01000267">
    <property type="protein sequence ID" value="CRQ04619.1"/>
    <property type="molecule type" value="Genomic_DNA"/>
</dbReference>
<reference evidence="1" key="2">
    <citation type="submission" date="2015-06" db="EMBL/GenBank/DDBJ databases">
        <authorList>
            <person name="Radhakrishnan R."/>
            <person name="Underwood A."/>
            <person name="Al-Shahib A."/>
        </authorList>
    </citation>
    <scope>NUCLEOTIDE SEQUENCE</scope>
    <source>
        <strain evidence="1">P19_London_7_VIM_2_05_10</strain>
    </source>
</reference>
<evidence type="ECO:0000313" key="1">
    <source>
        <dbReference type="EMBL" id="CRQ04619.1"/>
    </source>
</evidence>
<reference evidence="4" key="1">
    <citation type="submission" date="2015-06" db="EMBL/GenBank/DDBJ databases">
        <authorList>
            <person name="Radhakrishnan Rajesh"/>
            <person name="Underwood Anthony"/>
            <person name="Al-Shahib Ali"/>
        </authorList>
    </citation>
    <scope>NUCLEOTIDE SEQUENCE [LARGE SCALE GENOMIC DNA]</scope>
    <source>
        <strain evidence="4">P19_London_7_VIM_2_05_10</strain>
    </source>
</reference>
<keyword evidence="1" id="KW-0548">Nucleotidyltransferase</keyword>
<protein>
    <submittedName>
        <fullName evidence="1">DNA polymerase III subunit chi</fullName>
        <ecNumber evidence="1">2.7.7.7</ecNumber>
    </submittedName>
</protein>
<evidence type="ECO:0000313" key="2">
    <source>
        <dbReference type="EMBL" id="MZZ10807.1"/>
    </source>
</evidence>
<evidence type="ECO:0000313" key="5">
    <source>
        <dbReference type="Proteomes" id="UP000284767"/>
    </source>
</evidence>
<reference evidence="3 5" key="4">
    <citation type="submission" date="2019-01" db="EMBL/GenBank/DDBJ databases">
        <title>The Pseudomonas aeruginosa pan-genome provides new insights on its population structure, horizontal gene transfer and pathogenicity.</title>
        <authorList>
            <person name="Freschi L."/>
            <person name="Vincent A.T."/>
            <person name="Jeukens J."/>
            <person name="Emond-Rheault J.-G."/>
            <person name="Kukavica-Ibrulj I."/>
            <person name="Dupont M.-J."/>
            <person name="Charette S.J."/>
            <person name="Boyle B."/>
            <person name="Levesque R.C."/>
        </authorList>
    </citation>
    <scope>NUCLEOTIDE SEQUENCE [LARGE SCALE GENOMIC DNA]</scope>
    <source>
        <strain evidence="3 5">PA-W36</strain>
    </source>
</reference>
<dbReference type="InterPro" id="IPR007459">
    <property type="entry name" value="DNA_pol3_chi"/>
</dbReference>
<dbReference type="Proteomes" id="UP000284767">
    <property type="component" value="Unassembled WGS sequence"/>
</dbReference>
<dbReference type="RefSeq" id="WP_003100593.1">
    <property type="nucleotide sequence ID" value="NZ_AP014839.1"/>
</dbReference>
<gene>
    <name evidence="1" type="primary">holC</name>
    <name evidence="2" type="ORF">GUL26_00965</name>
    <name evidence="3" type="ORF">IPC1295_13785</name>
    <name evidence="1" type="ORF">PAERUG_P19_London_7_VIM_2_05_10_06502</name>
</gene>
<dbReference type="PANTHER" id="PTHR38767">
    <property type="entry name" value="DNA POLYMERASE III SUBUNIT CHI"/>
    <property type="match status" value="1"/>
</dbReference>
<name>A0A072ZNP8_PSEAI</name>
<dbReference type="Proteomes" id="UP000644192">
    <property type="component" value="Unassembled WGS sequence"/>
</dbReference>
<dbReference type="EMBL" id="WXZT01000001">
    <property type="protein sequence ID" value="MZZ10807.1"/>
    <property type="molecule type" value="Genomic_DNA"/>
</dbReference>
<dbReference type="GO" id="GO:0003677">
    <property type="term" value="F:DNA binding"/>
    <property type="evidence" value="ECO:0007669"/>
    <property type="project" value="InterPro"/>
</dbReference>
<keyword evidence="1" id="KW-0808">Transferase</keyword>
<comment type="caution">
    <text evidence="1">The sequence shown here is derived from an EMBL/GenBank/DDBJ whole genome shotgun (WGS) entry which is preliminary data.</text>
</comment>
<sequence length="142" mass="16141">MTRVDFYVIPSADPSARLQVACRLAEKAWRQGMQVYLHCADEAQRSELDGRLWSFRGEAFIPHSLAEEDAEAPVALGLGEPPGNHRDLLINLTLEAPGFVPNFSRVAELVVEEPAIRQAARDKFRFYREQGYPLQDHRLPRI</sequence>
<dbReference type="SMR" id="A0A072ZNP8"/>
<dbReference type="EMBL" id="NSNE01000007">
    <property type="protein sequence ID" value="RPM16218.1"/>
    <property type="molecule type" value="Genomic_DNA"/>
</dbReference>
<dbReference type="PANTHER" id="PTHR38767:SF1">
    <property type="entry name" value="DNA POLYMERASE III SUBUNIT CHI"/>
    <property type="match status" value="1"/>
</dbReference>
<dbReference type="SUPFAM" id="SSF102400">
    <property type="entry name" value="DNA polymerase III chi subunit"/>
    <property type="match status" value="1"/>
</dbReference>
<dbReference type="Pfam" id="PF04364">
    <property type="entry name" value="DNA_pol3_chi"/>
    <property type="match status" value="1"/>
</dbReference>
<dbReference type="Gene3D" id="3.40.50.10110">
    <property type="entry name" value="DNA polymerase III subunit chi"/>
    <property type="match status" value="1"/>
</dbReference>
<dbReference type="InterPro" id="IPR036768">
    <property type="entry name" value="PolIII_chi_sf"/>
</dbReference>
<accession>A0A1S1BUJ4</accession>
<dbReference type="GO" id="GO:0032298">
    <property type="term" value="P:positive regulation of DNA-templated DNA replication initiation"/>
    <property type="evidence" value="ECO:0007669"/>
    <property type="project" value="TreeGrafter"/>
</dbReference>
<organism evidence="1 4">
    <name type="scientific">Pseudomonas aeruginosa</name>
    <dbReference type="NCBI Taxonomy" id="287"/>
    <lineage>
        <taxon>Bacteria</taxon>
        <taxon>Pseudomonadati</taxon>
        <taxon>Pseudomonadota</taxon>
        <taxon>Gammaproteobacteria</taxon>
        <taxon>Pseudomonadales</taxon>
        <taxon>Pseudomonadaceae</taxon>
        <taxon>Pseudomonas</taxon>
    </lineage>
</organism>
<dbReference type="GO" id="GO:0006260">
    <property type="term" value="P:DNA replication"/>
    <property type="evidence" value="ECO:0007669"/>
    <property type="project" value="InterPro"/>
</dbReference>
<reference evidence="2" key="5">
    <citation type="submission" date="2020-01" db="EMBL/GenBank/DDBJ databases">
        <title>Bacteria Cultured from War Wounds Associated with the Conflict in Eastern Ukraine.</title>
        <authorList>
            <person name="Snesrud E."/>
            <person name="Galac M.R."/>
            <person name="Mc Gann P."/>
            <person name="Valentine K."/>
            <person name="Viacheslav K."/>
        </authorList>
    </citation>
    <scope>NUCLEOTIDE SEQUENCE</scope>
    <source>
        <strain evidence="2">VNMU148</strain>
    </source>
</reference>